<dbReference type="RefSeq" id="XP_040718995.1">
    <property type="nucleotide sequence ID" value="XM_040854794.1"/>
</dbReference>
<dbReference type="Proteomes" id="UP000193689">
    <property type="component" value="Unassembled WGS sequence"/>
</dbReference>
<dbReference type="OrthoDB" id="2013972at2759"/>
<feature type="non-terminal residue" evidence="1">
    <location>
        <position position="61"/>
    </location>
</feature>
<name>A0A1Y2EAW3_9PEZI</name>
<protein>
    <submittedName>
        <fullName evidence="1">Uncharacterized protein</fullName>
    </submittedName>
</protein>
<dbReference type="EMBL" id="MCFJ01000003">
    <property type="protein sequence ID" value="ORY68708.1"/>
    <property type="molecule type" value="Genomic_DNA"/>
</dbReference>
<reference evidence="1 2" key="1">
    <citation type="submission" date="2016-07" db="EMBL/GenBank/DDBJ databases">
        <title>Pervasive Adenine N6-methylation of Active Genes in Fungi.</title>
        <authorList>
            <consortium name="DOE Joint Genome Institute"/>
            <person name="Mondo S.J."/>
            <person name="Dannebaum R.O."/>
            <person name="Kuo R.C."/>
            <person name="Labutti K."/>
            <person name="Haridas S."/>
            <person name="Kuo A."/>
            <person name="Salamov A."/>
            <person name="Ahrendt S.R."/>
            <person name="Lipzen A."/>
            <person name="Sullivan W."/>
            <person name="Andreopoulos W.B."/>
            <person name="Clum A."/>
            <person name="Lindquist E."/>
            <person name="Daum C."/>
            <person name="Ramamoorthy G.K."/>
            <person name="Gryganskyi A."/>
            <person name="Culley D."/>
            <person name="Magnuson J.K."/>
            <person name="James T.Y."/>
            <person name="O'Malley M.A."/>
            <person name="Stajich J.E."/>
            <person name="Spatafora J.W."/>
            <person name="Visel A."/>
            <person name="Grigoriev I.V."/>
        </authorList>
    </citation>
    <scope>NUCLEOTIDE SEQUENCE [LARGE SCALE GENOMIC DNA]</scope>
    <source>
        <strain evidence="1 2">CBS 129021</strain>
    </source>
</reference>
<organism evidence="1 2">
    <name type="scientific">Pseudomassariella vexata</name>
    <dbReference type="NCBI Taxonomy" id="1141098"/>
    <lineage>
        <taxon>Eukaryota</taxon>
        <taxon>Fungi</taxon>
        <taxon>Dikarya</taxon>
        <taxon>Ascomycota</taxon>
        <taxon>Pezizomycotina</taxon>
        <taxon>Sordariomycetes</taxon>
        <taxon>Xylariomycetidae</taxon>
        <taxon>Amphisphaeriales</taxon>
        <taxon>Pseudomassariaceae</taxon>
        <taxon>Pseudomassariella</taxon>
    </lineage>
</organism>
<gene>
    <name evidence="1" type="ORF">BCR38DRAFT_323862</name>
</gene>
<keyword evidence="2" id="KW-1185">Reference proteome</keyword>
<dbReference type="AlphaFoldDB" id="A0A1Y2EAW3"/>
<dbReference type="GeneID" id="63771006"/>
<accession>A0A1Y2EAW3</accession>
<dbReference type="InterPro" id="IPR029063">
    <property type="entry name" value="SAM-dependent_MTases_sf"/>
</dbReference>
<dbReference type="SUPFAM" id="SSF53335">
    <property type="entry name" value="S-adenosyl-L-methionine-dependent methyltransferases"/>
    <property type="match status" value="1"/>
</dbReference>
<evidence type="ECO:0000313" key="2">
    <source>
        <dbReference type="Proteomes" id="UP000193689"/>
    </source>
</evidence>
<comment type="caution">
    <text evidence="1">The sequence shown here is derived from an EMBL/GenBank/DDBJ whole genome shotgun (WGS) entry which is preliminary data.</text>
</comment>
<dbReference type="InParanoid" id="A0A1Y2EAW3"/>
<sequence length="61" mass="7025">SLVSAEKNPTSQVIGTDLSKTQPLNVPPNCQFEKEDSEADWVFPYKFDYVHLRFVCFCLKN</sequence>
<evidence type="ECO:0000313" key="1">
    <source>
        <dbReference type="EMBL" id="ORY68708.1"/>
    </source>
</evidence>
<proteinExistence type="predicted"/>
<feature type="non-terminal residue" evidence="1">
    <location>
        <position position="1"/>
    </location>
</feature>